<evidence type="ECO:0000259" key="1">
    <source>
        <dbReference type="Pfam" id="PF02589"/>
    </source>
</evidence>
<gene>
    <name evidence="2" type="ORF">BOCO_0278</name>
</gene>
<comment type="caution">
    <text evidence="2">The sequence shown here is derived from an EMBL/GenBank/DDBJ whole genome shotgun (WGS) entry which is preliminary data.</text>
</comment>
<feature type="domain" description="LUD" evidence="1">
    <location>
        <begin position="50"/>
        <end position="242"/>
    </location>
</feature>
<dbReference type="Pfam" id="PF02589">
    <property type="entry name" value="LUD_dom"/>
    <property type="match status" value="1"/>
</dbReference>
<name>A0A261EUY4_9BIFI</name>
<dbReference type="InterPro" id="IPR037171">
    <property type="entry name" value="NagB/RpiA_transferase-like"/>
</dbReference>
<organism evidence="2 3">
    <name type="scientific">Bombiscardovia coagulans</name>
    <dbReference type="NCBI Taxonomy" id="686666"/>
    <lineage>
        <taxon>Bacteria</taxon>
        <taxon>Bacillati</taxon>
        <taxon>Actinomycetota</taxon>
        <taxon>Actinomycetes</taxon>
        <taxon>Bifidobacteriales</taxon>
        <taxon>Bifidobacteriaceae</taxon>
        <taxon>Bombiscardovia</taxon>
    </lineage>
</organism>
<dbReference type="InterPro" id="IPR024185">
    <property type="entry name" value="FTHF_cligase-like_sf"/>
</dbReference>
<keyword evidence="3" id="KW-1185">Reference proteome</keyword>
<dbReference type="OrthoDB" id="9794187at2"/>
<protein>
    <submittedName>
        <fullName evidence="2">Lactate utilization protein C</fullName>
    </submittedName>
</protein>
<proteinExistence type="predicted"/>
<dbReference type="SUPFAM" id="SSF100950">
    <property type="entry name" value="NagB/RpiA/CoA transferase-like"/>
    <property type="match status" value="1"/>
</dbReference>
<dbReference type="RefSeq" id="WP_094722325.1">
    <property type="nucleotide sequence ID" value="NZ_MWWS01000003.1"/>
</dbReference>
<dbReference type="AlphaFoldDB" id="A0A261EUY4"/>
<reference evidence="2 3" key="1">
    <citation type="journal article" date="2017" name="BMC Genomics">
        <title>Comparative genomic and phylogenomic analyses of the Bifidobacteriaceae family.</title>
        <authorList>
            <person name="Lugli G.A."/>
            <person name="Milani C."/>
            <person name="Turroni F."/>
            <person name="Duranti S."/>
            <person name="Mancabelli L."/>
            <person name="Mangifesta M."/>
            <person name="Ferrario C."/>
            <person name="Modesto M."/>
            <person name="Mattarelli P."/>
            <person name="Jiri K."/>
            <person name="van Sinderen D."/>
            <person name="Ventura M."/>
        </authorList>
    </citation>
    <scope>NUCLEOTIDE SEQUENCE [LARGE SCALE GENOMIC DNA]</scope>
    <source>
        <strain evidence="2 3">DSM 22924</strain>
    </source>
</reference>
<dbReference type="PANTHER" id="PTHR43682">
    <property type="entry name" value="LACTATE UTILIZATION PROTEIN C"/>
    <property type="match status" value="1"/>
</dbReference>
<evidence type="ECO:0000313" key="2">
    <source>
        <dbReference type="EMBL" id="OZG50678.1"/>
    </source>
</evidence>
<dbReference type="EMBL" id="MWWS01000003">
    <property type="protein sequence ID" value="OZG50678.1"/>
    <property type="molecule type" value="Genomic_DNA"/>
</dbReference>
<dbReference type="Proteomes" id="UP000216004">
    <property type="component" value="Unassembled WGS sequence"/>
</dbReference>
<dbReference type="PANTHER" id="PTHR43682:SF1">
    <property type="entry name" value="LACTATE UTILIZATION PROTEIN C"/>
    <property type="match status" value="1"/>
</dbReference>
<dbReference type="Gene3D" id="3.40.50.10420">
    <property type="entry name" value="NagB/RpiA/CoA transferase-like"/>
    <property type="match status" value="1"/>
</dbReference>
<dbReference type="InterPro" id="IPR003741">
    <property type="entry name" value="LUD_dom"/>
</dbReference>
<accession>A0A261EUY4</accession>
<sequence>MTDREVFLNNIAEKARRPRHQLKDNPLVPVNDLPETTLSGKTQDELLEIAKANSTAVNVNLQVTTKVDLPAVLDDFIRDKITNNEDDPYQANDHNHLLLPTSELYADFGLESWRDGLTDPAPTFWKPGAGRTTNITTAEHAGAAIAFADYLLAESCSITTATTPGQGRAFHFLPVHYLAIVRKSRILPRSRQAMDRYDKAIKAGELKTSNINIITGPSNTGDIEMVLVVGVHGPLDMTYLVVSDM</sequence>
<evidence type="ECO:0000313" key="3">
    <source>
        <dbReference type="Proteomes" id="UP000216004"/>
    </source>
</evidence>